<keyword evidence="4" id="KW-1185">Reference proteome</keyword>
<dbReference type="Proteomes" id="UP000662857">
    <property type="component" value="Chromosome"/>
</dbReference>
<accession>A0A895YJL9</accession>
<keyword evidence="2" id="KW-1133">Transmembrane helix</keyword>
<reference evidence="3" key="1">
    <citation type="submission" date="2021-02" db="EMBL/GenBank/DDBJ databases">
        <title>Natrosporangium hydrolyticum gen. nov., sp. nov, a haloalkaliphilic actinobacterium from a soda solonchak soil.</title>
        <authorList>
            <person name="Sorokin D.Y."/>
            <person name="Khijniak T.V."/>
            <person name="Zakharycheva A.P."/>
            <person name="Boueva O.V."/>
            <person name="Ariskina E.V."/>
            <person name="Hahnke R.L."/>
            <person name="Bunk B."/>
            <person name="Sproer C."/>
            <person name="Schumann P."/>
            <person name="Evtushenko L.I."/>
            <person name="Kublanov I.V."/>
        </authorList>
    </citation>
    <scope>NUCLEOTIDE SEQUENCE</scope>
    <source>
        <strain evidence="3">DSM 106523</strain>
    </source>
</reference>
<dbReference type="KEGG" id="nhy:JQS43_25765"/>
<evidence type="ECO:0000256" key="2">
    <source>
        <dbReference type="SAM" id="Phobius"/>
    </source>
</evidence>
<feature type="transmembrane region" description="Helical" evidence="2">
    <location>
        <begin position="12"/>
        <end position="37"/>
    </location>
</feature>
<evidence type="ECO:0000256" key="1">
    <source>
        <dbReference type="SAM" id="MobiDB-lite"/>
    </source>
</evidence>
<evidence type="ECO:0000313" key="4">
    <source>
        <dbReference type="Proteomes" id="UP000662857"/>
    </source>
</evidence>
<dbReference type="AlphaFoldDB" id="A0A895YJL9"/>
<evidence type="ECO:0000313" key="3">
    <source>
        <dbReference type="EMBL" id="QSB14806.1"/>
    </source>
</evidence>
<name>A0A895YJL9_9ACTN</name>
<keyword evidence="2" id="KW-0472">Membrane</keyword>
<proteinExistence type="predicted"/>
<gene>
    <name evidence="3" type="ORF">JQS43_25765</name>
</gene>
<sequence>MQSQRWAWTHRHAVPMFVASVVAVIISGGAFTAIVVVDRDTGASPHLDGQTGGDPTGAATDPVGGLGDGPVTGAPGAVGDEAECLVGSWRAVSVTQGSAGGIASLLDGQMVLVGEGPVFDFHADGTGRADYGDATIFEAQTLGDTVEMAVQGQIEFGFQAADGQFRLVDPSSNATATMPLVGSFPYQLDTDPVSFTCDGQVAEFSDEDRQYAARYERLN</sequence>
<dbReference type="EMBL" id="CP070499">
    <property type="protein sequence ID" value="QSB14806.1"/>
    <property type="molecule type" value="Genomic_DNA"/>
</dbReference>
<dbReference type="RefSeq" id="WP_239676964.1">
    <property type="nucleotide sequence ID" value="NZ_CP070499.1"/>
</dbReference>
<protein>
    <submittedName>
        <fullName evidence="3">Uncharacterized protein</fullName>
    </submittedName>
</protein>
<feature type="region of interest" description="Disordered" evidence="1">
    <location>
        <begin position="45"/>
        <end position="74"/>
    </location>
</feature>
<organism evidence="3 4">
    <name type="scientific">Natronosporangium hydrolyticum</name>
    <dbReference type="NCBI Taxonomy" id="2811111"/>
    <lineage>
        <taxon>Bacteria</taxon>
        <taxon>Bacillati</taxon>
        <taxon>Actinomycetota</taxon>
        <taxon>Actinomycetes</taxon>
        <taxon>Micromonosporales</taxon>
        <taxon>Micromonosporaceae</taxon>
        <taxon>Natronosporangium</taxon>
    </lineage>
</organism>
<keyword evidence="2" id="KW-0812">Transmembrane</keyword>